<keyword evidence="5" id="KW-1185">Reference proteome</keyword>
<evidence type="ECO:0000313" key="4">
    <source>
        <dbReference type="EMBL" id="USQ95310.1"/>
    </source>
</evidence>
<protein>
    <submittedName>
        <fullName evidence="4">Glucokinase</fullName>
    </submittedName>
</protein>
<dbReference type="SUPFAM" id="SSF53067">
    <property type="entry name" value="Actin-like ATPase domain"/>
    <property type="match status" value="1"/>
</dbReference>
<comment type="similarity">
    <text evidence="3">Belongs to the bacterial glucokinase family.</text>
</comment>
<gene>
    <name evidence="4" type="ORF">MZV50_22610</name>
</gene>
<reference evidence="4 5" key="1">
    <citation type="submission" date="2022-04" db="EMBL/GenBank/DDBJ databases">
        <title>Genome sequence of soybean root-associated Caulobacter segnis RL271.</title>
        <authorList>
            <person name="Longley R."/>
            <person name="Bonito G."/>
            <person name="Trigodet F."/>
            <person name="Crosson S."/>
            <person name="Fiebig A."/>
        </authorList>
    </citation>
    <scope>NUCLEOTIDE SEQUENCE [LARGE SCALE GENOMIC DNA]</scope>
    <source>
        <strain evidence="4 5">RL271</strain>
    </source>
</reference>
<dbReference type="InterPro" id="IPR050201">
    <property type="entry name" value="Bacterial_glucokinase"/>
</dbReference>
<proteinExistence type="inferred from homology"/>
<evidence type="ECO:0000256" key="3">
    <source>
        <dbReference type="RuleBase" id="RU004046"/>
    </source>
</evidence>
<dbReference type="EMBL" id="CP096040">
    <property type="protein sequence ID" value="USQ95310.1"/>
    <property type="molecule type" value="Genomic_DNA"/>
</dbReference>
<dbReference type="Pfam" id="PF02685">
    <property type="entry name" value="Glucokinase"/>
    <property type="match status" value="1"/>
</dbReference>
<organism evidence="4 5">
    <name type="scientific">Caulobacter segnis</name>
    <dbReference type="NCBI Taxonomy" id="88688"/>
    <lineage>
        <taxon>Bacteria</taxon>
        <taxon>Pseudomonadati</taxon>
        <taxon>Pseudomonadota</taxon>
        <taxon>Alphaproteobacteria</taxon>
        <taxon>Caulobacterales</taxon>
        <taxon>Caulobacteraceae</taxon>
        <taxon>Caulobacter</taxon>
    </lineage>
</organism>
<evidence type="ECO:0000256" key="1">
    <source>
        <dbReference type="ARBA" id="ARBA00022679"/>
    </source>
</evidence>
<keyword evidence="2" id="KW-0418">Kinase</keyword>
<dbReference type="PANTHER" id="PTHR47690">
    <property type="entry name" value="GLUCOKINASE"/>
    <property type="match status" value="1"/>
</dbReference>
<dbReference type="InterPro" id="IPR003836">
    <property type="entry name" value="Glucokinase"/>
</dbReference>
<dbReference type="Proteomes" id="UP001057520">
    <property type="component" value="Chromosome"/>
</dbReference>
<dbReference type="InterPro" id="IPR043129">
    <property type="entry name" value="ATPase_NBD"/>
</dbReference>
<sequence length="174" mass="18102">MSILYPDGFVGWTAAAAEGGHVDLAAGNDREAEVIRVLRGLHGHVSVEHVLSGQGVFDVAFALSSLAGAPGRPANLAALLEAAARGDPVARETFDLVSGWLGAACGNLVLTAGARSGVYIISATVLSWGDGLDRAVVRHRFEAKGRMAAYLHDVPLYLVNEHNCGLLGLTTLFG</sequence>
<dbReference type="Gene3D" id="3.40.367.20">
    <property type="match status" value="1"/>
</dbReference>
<dbReference type="PANTHER" id="PTHR47690:SF1">
    <property type="entry name" value="GLUCOKINASE"/>
    <property type="match status" value="1"/>
</dbReference>
<evidence type="ECO:0000313" key="5">
    <source>
        <dbReference type="Proteomes" id="UP001057520"/>
    </source>
</evidence>
<keyword evidence="1" id="KW-0808">Transferase</keyword>
<accession>A0ABY4ZRL7</accession>
<evidence type="ECO:0000256" key="2">
    <source>
        <dbReference type="ARBA" id="ARBA00022777"/>
    </source>
</evidence>
<name>A0ABY4ZRL7_9CAUL</name>